<evidence type="ECO:0000256" key="2">
    <source>
        <dbReference type="SAM" id="Phobius"/>
    </source>
</evidence>
<evidence type="ECO:0000256" key="1">
    <source>
        <dbReference type="SAM" id="MobiDB-lite"/>
    </source>
</evidence>
<name>A0ABS3VTW3_MICEH</name>
<accession>A0ABS3VTW3</accession>
<keyword evidence="2" id="KW-1133">Transmembrane helix</keyword>
<protein>
    <recommendedName>
        <fullName evidence="5">DUF11 domain-containing protein</fullName>
    </recommendedName>
</protein>
<keyword evidence="2" id="KW-0472">Membrane</keyword>
<feature type="non-terminal residue" evidence="3">
    <location>
        <position position="1"/>
    </location>
</feature>
<dbReference type="RefSeq" id="WP_208814883.1">
    <property type="nucleotide sequence ID" value="NZ_WVUH01000159.1"/>
</dbReference>
<keyword evidence="2" id="KW-0812">Transmembrane</keyword>
<proteinExistence type="predicted"/>
<dbReference type="EMBL" id="WVUH01000159">
    <property type="protein sequence ID" value="MBO4207972.1"/>
    <property type="molecule type" value="Genomic_DNA"/>
</dbReference>
<reference evidence="3 4" key="1">
    <citation type="submission" date="2019-12" db="EMBL/GenBank/DDBJ databases">
        <title>Whole genome sequencing of endophytic Actinobacterium Micromonospora sp. MPMI6T.</title>
        <authorList>
            <person name="Evv R."/>
            <person name="Podile A.R."/>
        </authorList>
    </citation>
    <scope>NUCLEOTIDE SEQUENCE [LARGE SCALE GENOMIC DNA]</scope>
    <source>
        <strain evidence="3 4">MPMI6</strain>
    </source>
</reference>
<keyword evidence="4" id="KW-1185">Reference proteome</keyword>
<feature type="region of interest" description="Disordered" evidence="1">
    <location>
        <begin position="1"/>
        <end position="38"/>
    </location>
</feature>
<organism evidence="3 4">
    <name type="scientific">Micromonospora echinofusca</name>
    <dbReference type="NCBI Taxonomy" id="47858"/>
    <lineage>
        <taxon>Bacteria</taxon>
        <taxon>Bacillati</taxon>
        <taxon>Actinomycetota</taxon>
        <taxon>Actinomycetes</taxon>
        <taxon>Micromonosporales</taxon>
        <taxon>Micromonosporaceae</taxon>
        <taxon>Micromonospora</taxon>
    </lineage>
</organism>
<feature type="compositionally biased region" description="Low complexity" evidence="1">
    <location>
        <begin position="1"/>
        <end position="10"/>
    </location>
</feature>
<feature type="transmembrane region" description="Helical" evidence="2">
    <location>
        <begin position="324"/>
        <end position="342"/>
    </location>
</feature>
<evidence type="ECO:0008006" key="5">
    <source>
        <dbReference type="Google" id="ProtNLM"/>
    </source>
</evidence>
<sequence length="367" mass="36650">PTPDVPATGEPAPPAPSSAAPPPGQPGPAPRPDRAPLGISVTTSDVTLTPAYWNSPDSLADLLVTVTNTGGTAESVRLAYSLPAGLTDAGTDGCSTQGGHRYRCGAWTAAAGTRFSTRIRVRVDDDAWRRMPLHGAVEVTATAPGRSDQVSDSQGFAVLFPPGPPVPGMTLDADEVAFDITGAASALDVELGNTGTVDATGALEIVLPDGVTVDGAPAGCTPAGAARTRCAVGTVTAGRHAHLRVPVSATPQAQRSAPLAGAVIGLLTPRAGTQKRMQMSFRIVAAAAASAPVVSPAPTGSQGVLPGAAPTAGDDGLSGAQQTAIALIVVSVLLVVLALVLATTSLRRRLLGDPPVEVQPGPTPATD</sequence>
<feature type="compositionally biased region" description="Pro residues" evidence="1">
    <location>
        <begin position="11"/>
        <end position="30"/>
    </location>
</feature>
<evidence type="ECO:0000313" key="3">
    <source>
        <dbReference type="EMBL" id="MBO4207972.1"/>
    </source>
</evidence>
<dbReference type="Proteomes" id="UP000823521">
    <property type="component" value="Unassembled WGS sequence"/>
</dbReference>
<gene>
    <name evidence="3" type="ORF">GSF22_18465</name>
</gene>
<comment type="caution">
    <text evidence="3">The sequence shown here is derived from an EMBL/GenBank/DDBJ whole genome shotgun (WGS) entry which is preliminary data.</text>
</comment>
<evidence type="ECO:0000313" key="4">
    <source>
        <dbReference type="Proteomes" id="UP000823521"/>
    </source>
</evidence>